<feature type="non-terminal residue" evidence="2">
    <location>
        <position position="1"/>
    </location>
</feature>
<feature type="region of interest" description="Disordered" evidence="1">
    <location>
        <begin position="42"/>
        <end position="72"/>
    </location>
</feature>
<feature type="compositionally biased region" description="Polar residues" evidence="1">
    <location>
        <begin position="252"/>
        <end position="264"/>
    </location>
</feature>
<dbReference type="OrthoDB" id="2449787at2759"/>
<feature type="compositionally biased region" description="Basic and acidic residues" evidence="1">
    <location>
        <begin position="42"/>
        <end position="58"/>
    </location>
</feature>
<feature type="region of interest" description="Disordered" evidence="1">
    <location>
        <begin position="294"/>
        <end position="315"/>
    </location>
</feature>
<keyword evidence="3" id="KW-1185">Reference proteome</keyword>
<organism evidence="2 3">
    <name type="scientific">Lunasporangiospora selenospora</name>
    <dbReference type="NCBI Taxonomy" id="979761"/>
    <lineage>
        <taxon>Eukaryota</taxon>
        <taxon>Fungi</taxon>
        <taxon>Fungi incertae sedis</taxon>
        <taxon>Mucoromycota</taxon>
        <taxon>Mortierellomycotina</taxon>
        <taxon>Mortierellomycetes</taxon>
        <taxon>Mortierellales</taxon>
        <taxon>Mortierellaceae</taxon>
        <taxon>Lunasporangiospora</taxon>
    </lineage>
</organism>
<gene>
    <name evidence="2" type="ORF">BGW38_009290</name>
</gene>
<dbReference type="AlphaFoldDB" id="A0A9P6FIP9"/>
<accession>A0A9P6FIP9</accession>
<protein>
    <submittedName>
        <fullName evidence="2">Uncharacterized protein</fullName>
    </submittedName>
</protein>
<comment type="caution">
    <text evidence="2">The sequence shown here is derived from an EMBL/GenBank/DDBJ whole genome shotgun (WGS) entry which is preliminary data.</text>
</comment>
<feature type="region of interest" description="Disordered" evidence="1">
    <location>
        <begin position="101"/>
        <end position="124"/>
    </location>
</feature>
<reference evidence="2" key="1">
    <citation type="journal article" date="2020" name="Fungal Divers.">
        <title>Resolving the Mortierellaceae phylogeny through synthesis of multi-gene phylogenetics and phylogenomics.</title>
        <authorList>
            <person name="Vandepol N."/>
            <person name="Liber J."/>
            <person name="Desiro A."/>
            <person name="Na H."/>
            <person name="Kennedy M."/>
            <person name="Barry K."/>
            <person name="Grigoriev I.V."/>
            <person name="Miller A.N."/>
            <person name="O'Donnell K."/>
            <person name="Stajich J.E."/>
            <person name="Bonito G."/>
        </authorList>
    </citation>
    <scope>NUCLEOTIDE SEQUENCE</scope>
    <source>
        <strain evidence="2">KOD1015</strain>
    </source>
</reference>
<dbReference type="Proteomes" id="UP000780801">
    <property type="component" value="Unassembled WGS sequence"/>
</dbReference>
<dbReference type="EMBL" id="JAABOA010006768">
    <property type="protein sequence ID" value="KAF9554788.1"/>
    <property type="molecule type" value="Genomic_DNA"/>
</dbReference>
<name>A0A9P6FIP9_9FUNG</name>
<evidence type="ECO:0000313" key="2">
    <source>
        <dbReference type="EMBL" id="KAF9554788.1"/>
    </source>
</evidence>
<feature type="region of interest" description="Disordered" evidence="1">
    <location>
        <begin position="252"/>
        <end position="272"/>
    </location>
</feature>
<evidence type="ECO:0000256" key="1">
    <source>
        <dbReference type="SAM" id="MobiDB-lite"/>
    </source>
</evidence>
<proteinExistence type="predicted"/>
<sequence length="336" mass="35231">FTDPSTVRPLGHDVDLDRATISAETCTPEACPKLTGEHLRVKHDPSEYGPADPRHLHLTDPASFRPAVEPPKVDNRHRMAATTAAAGTAAVAATGAAIAHNARSGPTDPHTLQFTDPSTVRPLGRDVDLGRATISAETCTPEACPKLTGEHLKVKHSSSEYGPADPRHLALTDPRSLLPEAEIHGIKTTTTTNEAPAVHSNAPKAAAVGAALAVPAAATAAAIHHKTEVTPPHLDARAGAGVGASAVASSSMATPGITTGSTEIPTDYSGPIPKVQPGEEIVWIKTITTTQYFDDNKGGSSHSNQPDHFQGGKQHRSFLDRLMGRRSTNNKGKQRV</sequence>
<evidence type="ECO:0000313" key="3">
    <source>
        <dbReference type="Proteomes" id="UP000780801"/>
    </source>
</evidence>
<feature type="compositionally biased region" description="Polar residues" evidence="1">
    <location>
        <begin position="294"/>
        <end position="307"/>
    </location>
</feature>